<dbReference type="Gene3D" id="1.25.40.10">
    <property type="entry name" value="Tetratricopeptide repeat domain"/>
    <property type="match status" value="2"/>
</dbReference>
<organism evidence="5 7">
    <name type="scientific">Nocardia cyriacigeorgica</name>
    <dbReference type="NCBI Taxonomy" id="135487"/>
    <lineage>
        <taxon>Bacteria</taxon>
        <taxon>Bacillati</taxon>
        <taxon>Actinomycetota</taxon>
        <taxon>Actinomycetes</taxon>
        <taxon>Mycobacteriales</taxon>
        <taxon>Nocardiaceae</taxon>
        <taxon>Nocardia</taxon>
    </lineage>
</organism>
<dbReference type="Pfam" id="PF03704">
    <property type="entry name" value="BTAD"/>
    <property type="match status" value="1"/>
</dbReference>
<dbReference type="SMART" id="SM01043">
    <property type="entry name" value="BTAD"/>
    <property type="match status" value="1"/>
</dbReference>
<name>A0A6P1D6I7_9NOCA</name>
<dbReference type="InterPro" id="IPR005158">
    <property type="entry name" value="BTAD"/>
</dbReference>
<dbReference type="RefSeq" id="WP_163829221.1">
    <property type="nucleotide sequence ID" value="NZ_JAAGUX010000008.1"/>
</dbReference>
<evidence type="ECO:0000256" key="3">
    <source>
        <dbReference type="PROSITE-ProRule" id="PRU01091"/>
    </source>
</evidence>
<accession>A0A6P1D6I7</accession>
<dbReference type="GO" id="GO:0006355">
    <property type="term" value="P:regulation of DNA-templated transcription"/>
    <property type="evidence" value="ECO:0007669"/>
    <property type="project" value="InterPro"/>
</dbReference>
<dbReference type="PANTHER" id="PTHR47691:SF3">
    <property type="entry name" value="HTH-TYPE TRANSCRIPTIONAL REGULATOR RV0890C-RELATED"/>
    <property type="match status" value="1"/>
</dbReference>
<gene>
    <name evidence="5" type="ORF">GV789_14655</name>
    <name evidence="6" type="ORF">GV794_06975</name>
</gene>
<dbReference type="Pfam" id="PF00486">
    <property type="entry name" value="Trans_reg_C"/>
    <property type="match status" value="1"/>
</dbReference>
<dbReference type="InterPro" id="IPR036388">
    <property type="entry name" value="WH-like_DNA-bd_sf"/>
</dbReference>
<dbReference type="AlphaFoldDB" id="A0A6P1D6I7"/>
<comment type="caution">
    <text evidence="5">The sequence shown here is derived from an EMBL/GenBank/DDBJ whole genome shotgun (WGS) entry which is preliminary data.</text>
</comment>
<dbReference type="Gene3D" id="3.40.50.300">
    <property type="entry name" value="P-loop containing nucleotide triphosphate hydrolases"/>
    <property type="match status" value="1"/>
</dbReference>
<dbReference type="Proteomes" id="UP000468928">
    <property type="component" value="Unassembled WGS sequence"/>
</dbReference>
<evidence type="ECO:0000313" key="6">
    <source>
        <dbReference type="EMBL" id="NEW55393.1"/>
    </source>
</evidence>
<dbReference type="Proteomes" id="UP000470876">
    <property type="component" value="Unassembled WGS sequence"/>
</dbReference>
<evidence type="ECO:0000313" key="7">
    <source>
        <dbReference type="Proteomes" id="UP000468928"/>
    </source>
</evidence>
<feature type="domain" description="OmpR/PhoB-type" evidence="4">
    <location>
        <begin position="1"/>
        <end position="91"/>
    </location>
</feature>
<evidence type="ECO:0000256" key="1">
    <source>
        <dbReference type="ARBA" id="ARBA00005820"/>
    </source>
</evidence>
<dbReference type="SMART" id="SM00862">
    <property type="entry name" value="Trans_reg_C"/>
    <property type="match status" value="1"/>
</dbReference>
<dbReference type="EMBL" id="JAAGUX010000008">
    <property type="protein sequence ID" value="NEW55393.1"/>
    <property type="molecule type" value="Genomic_DNA"/>
</dbReference>
<proteinExistence type="inferred from homology"/>
<dbReference type="InterPro" id="IPR027417">
    <property type="entry name" value="P-loop_NTPase"/>
</dbReference>
<keyword evidence="2 3" id="KW-0238">DNA-binding</keyword>
<evidence type="ECO:0000313" key="8">
    <source>
        <dbReference type="Proteomes" id="UP000470876"/>
    </source>
</evidence>
<dbReference type="EMBL" id="JAAGUZ010000035">
    <property type="protein sequence ID" value="NEW45678.1"/>
    <property type="molecule type" value="Genomic_DNA"/>
</dbReference>
<dbReference type="PROSITE" id="PS51755">
    <property type="entry name" value="OMPR_PHOB"/>
    <property type="match status" value="1"/>
</dbReference>
<dbReference type="GO" id="GO:0000160">
    <property type="term" value="P:phosphorelay signal transduction system"/>
    <property type="evidence" value="ECO:0007669"/>
    <property type="project" value="InterPro"/>
</dbReference>
<dbReference type="SUPFAM" id="SSF52540">
    <property type="entry name" value="P-loop containing nucleoside triphosphate hydrolases"/>
    <property type="match status" value="1"/>
</dbReference>
<dbReference type="GO" id="GO:0043531">
    <property type="term" value="F:ADP binding"/>
    <property type="evidence" value="ECO:0007669"/>
    <property type="project" value="InterPro"/>
</dbReference>
<evidence type="ECO:0000313" key="5">
    <source>
        <dbReference type="EMBL" id="NEW45678.1"/>
    </source>
</evidence>
<dbReference type="Gene3D" id="1.10.10.10">
    <property type="entry name" value="Winged helix-like DNA-binding domain superfamily/Winged helix DNA-binding domain"/>
    <property type="match status" value="1"/>
</dbReference>
<comment type="similarity">
    <text evidence="1">Belongs to the AfsR/DnrI/RedD regulatory family.</text>
</comment>
<dbReference type="PANTHER" id="PTHR47691">
    <property type="entry name" value="REGULATOR-RELATED"/>
    <property type="match status" value="1"/>
</dbReference>
<dbReference type="InterPro" id="IPR016032">
    <property type="entry name" value="Sig_transdc_resp-reg_C-effctor"/>
</dbReference>
<dbReference type="SUPFAM" id="SSF48452">
    <property type="entry name" value="TPR-like"/>
    <property type="match status" value="2"/>
</dbReference>
<dbReference type="PRINTS" id="PR00364">
    <property type="entry name" value="DISEASERSIST"/>
</dbReference>
<sequence>MRFGVLGPLEVWTKDEQSVRVPEAKVRALLAALLVNRGRPVSADRLVDDLWGERLPANPAGALQLKVSRLRQALGGAESVAFGPSGYRLRVETDQVDADLFEAGVTRARGLEDAEARARNLSDVLGLWRGSAFSGFEDEEFASPEIRRLEELRLVALEELAEARLELGEYELTAGELAEVVAAHPLRERLRAAHVRALYGSGRQNEALASYGDLRARLRDELGLDPGPELRAVHTAVLRQDPALRARPDPAMRGNLPARLTELIGRKGAVTQIGGLLGTGRMVTLTGPGGVGKTRLAIEAAGSRSERFPDGVWLVELAGLASGCGQDDVVDAVAAVMGVRQDASRRSSAVPESGIGRLAAALGGRRMLLVLDNCEHVVQAAADVAAGLLRAVPGLHVLATSQERLATAGELLWTVPPLDGDAAVQLFAERAAAADPGFAVSEGNRSAVESICRRLDGIPLALELAATRVRSVGVAELAERLDDRFRLLSSGRRDAPARQRTLRAMIEWSWEPLTDAERVVLRRLAIHADGCTLRAAEGLCAGDGVDSADVLDLLGRLVDRSLVVHRSGRYRLLESVSAYCVEQMSRAGELEWMRDRHLAHYLHLAEHADLRGHDQRAWLERLDAESGNVRAALRHAGGSRSGLRLVNILTWYWFLRGRLGEARRSLTLALTSEHTDSCGPDADPVAIETMAWRTGIALLLGEDADPVGRSRSVVERLDAHGVRAARAKWFMAFAQFGHGDQDILEQRLHDVLAESRAENDRWGMAAALVTLASPALLRSDIATARRAGARSLALFEEMGDRWGQLRSTGVLGDLAEITGDYAEAARLRRDGLRNAEELGLWPEVSFRMATLGRLALLTGDLDEANDLHERARRIAAERSSRHEEQFAEMGLALVARRQGRLDDAERYLRRWLDWNRRREGEPGVALILAELGFVAELRGDTEAALALHLEGEAAARKMGDPRSIALALEGLAGAHALAGRHERAAILLGTATSLRESVGAPLPPGERGDVDRITAAARSALGARRFAAAFDAGRNGSSCP</sequence>
<dbReference type="InterPro" id="IPR011990">
    <property type="entry name" value="TPR-like_helical_dom_sf"/>
</dbReference>
<dbReference type="InterPro" id="IPR001867">
    <property type="entry name" value="OmpR/PhoB-type_DNA-bd"/>
</dbReference>
<dbReference type="GO" id="GO:0003677">
    <property type="term" value="F:DNA binding"/>
    <property type="evidence" value="ECO:0007669"/>
    <property type="project" value="UniProtKB-UniRule"/>
</dbReference>
<evidence type="ECO:0000256" key="2">
    <source>
        <dbReference type="ARBA" id="ARBA00023125"/>
    </source>
</evidence>
<protein>
    <submittedName>
        <fullName evidence="5">AfsR/SARP family transcriptional regulator</fullName>
    </submittedName>
</protein>
<reference evidence="7 8" key="1">
    <citation type="submission" date="2020-01" db="EMBL/GenBank/DDBJ databases">
        <title>Genetics and antimicrobial susceptibilities of Nocardia species isolated from the soil; a comparison with species isolated from humans.</title>
        <authorList>
            <person name="Carrasco G."/>
            <person name="Monzon S."/>
            <person name="Sansegundo M."/>
            <person name="Garcia E."/>
            <person name="Garrido N."/>
            <person name="Medina M.J."/>
            <person name="Villalon P."/>
            <person name="Ramirez-Arocha A.C."/>
            <person name="Jimenez P."/>
            <person name="Cuesta I."/>
            <person name="Valdezate S."/>
        </authorList>
    </citation>
    <scope>NUCLEOTIDE SEQUENCE [LARGE SCALE GENOMIC DNA]</scope>
    <source>
        <strain evidence="5 7">CNM20110639</strain>
        <strain evidence="6 8">CNM20110649</strain>
    </source>
</reference>
<evidence type="ECO:0000259" key="4">
    <source>
        <dbReference type="PROSITE" id="PS51755"/>
    </source>
</evidence>
<dbReference type="CDD" id="cd15831">
    <property type="entry name" value="BTAD"/>
    <property type="match status" value="1"/>
</dbReference>
<dbReference type="SUPFAM" id="SSF46894">
    <property type="entry name" value="C-terminal effector domain of the bipartite response regulators"/>
    <property type="match status" value="1"/>
</dbReference>
<feature type="DNA-binding region" description="OmpR/PhoB-type" evidence="3">
    <location>
        <begin position="1"/>
        <end position="91"/>
    </location>
</feature>
<keyword evidence="8" id="KW-1185">Reference proteome</keyword>